<gene>
    <name evidence="2" type="ORF">GZH47_15575</name>
</gene>
<reference evidence="2 3" key="1">
    <citation type="submission" date="2020-02" db="EMBL/GenBank/DDBJ databases">
        <title>Paenibacillus sp. nov., isolated from rhizosphere soil of tomato.</title>
        <authorList>
            <person name="Weon H.-Y."/>
            <person name="Lee S.A."/>
        </authorList>
    </citation>
    <scope>NUCLEOTIDE SEQUENCE [LARGE SCALE GENOMIC DNA]</scope>
    <source>
        <strain evidence="2 3">14171R-81</strain>
    </source>
</reference>
<dbReference type="SUPFAM" id="SSF51658">
    <property type="entry name" value="Xylose isomerase-like"/>
    <property type="match status" value="1"/>
</dbReference>
<dbReference type="KEGG" id="prz:GZH47_15575"/>
<evidence type="ECO:0000313" key="2">
    <source>
        <dbReference type="EMBL" id="QHW32092.1"/>
    </source>
</evidence>
<dbReference type="Pfam" id="PF01261">
    <property type="entry name" value="AP_endonuc_2"/>
    <property type="match status" value="1"/>
</dbReference>
<keyword evidence="2" id="KW-0413">Isomerase</keyword>
<keyword evidence="3" id="KW-1185">Reference proteome</keyword>
<evidence type="ECO:0000259" key="1">
    <source>
        <dbReference type="Pfam" id="PF01261"/>
    </source>
</evidence>
<dbReference type="InterPro" id="IPR036237">
    <property type="entry name" value="Xyl_isomerase-like_sf"/>
</dbReference>
<dbReference type="Proteomes" id="UP000479114">
    <property type="component" value="Chromosome"/>
</dbReference>
<dbReference type="EMBL" id="CP048286">
    <property type="protein sequence ID" value="QHW32092.1"/>
    <property type="molecule type" value="Genomic_DNA"/>
</dbReference>
<dbReference type="Gene3D" id="3.20.20.150">
    <property type="entry name" value="Divalent-metal-dependent TIM barrel enzymes"/>
    <property type="match status" value="1"/>
</dbReference>
<organism evidence="2 3">
    <name type="scientific">Paenibacillus rhizovicinus</name>
    <dbReference type="NCBI Taxonomy" id="2704463"/>
    <lineage>
        <taxon>Bacteria</taxon>
        <taxon>Bacillati</taxon>
        <taxon>Bacillota</taxon>
        <taxon>Bacilli</taxon>
        <taxon>Bacillales</taxon>
        <taxon>Paenibacillaceae</taxon>
        <taxon>Paenibacillus</taxon>
    </lineage>
</organism>
<dbReference type="InterPro" id="IPR013022">
    <property type="entry name" value="Xyl_isomerase-like_TIM-brl"/>
</dbReference>
<dbReference type="GO" id="GO:0016853">
    <property type="term" value="F:isomerase activity"/>
    <property type="evidence" value="ECO:0007669"/>
    <property type="project" value="UniProtKB-KW"/>
</dbReference>
<evidence type="ECO:0000313" key="3">
    <source>
        <dbReference type="Proteomes" id="UP000479114"/>
    </source>
</evidence>
<protein>
    <submittedName>
        <fullName evidence="2">Sugar phosphate isomerase/epimerase</fullName>
    </submittedName>
</protein>
<sequence>MKYLRLKGNLEQRNVDNRLSYNPDIIEFYLSEQDLESPDLIRDRIRQLHKRGVKPYLHHPPKFQGEYLDILSSNPAVRRYYHESSELLARICKEERAKCIIHAHYTHTESCHYITRERTVRLREEIREILTYARDVFLWEDSTAGLFAYGTNPYLVDELIVPLELPLNVDVSHAFISCGGDNERLQHVLERTKPYAEYYHLVDSMGIEHDSLSLGQGRIDWRMVKPLVLGKDFIFEITLAGDHSDCTPMVDSARYFANVETADGIGVK</sequence>
<accession>A0A6C0P650</accession>
<proteinExistence type="predicted"/>
<dbReference type="AlphaFoldDB" id="A0A6C0P650"/>
<feature type="domain" description="Xylose isomerase-like TIM barrel" evidence="1">
    <location>
        <begin position="37"/>
        <end position="226"/>
    </location>
</feature>
<name>A0A6C0P650_9BACL</name>
<dbReference type="RefSeq" id="WP_162640896.1">
    <property type="nucleotide sequence ID" value="NZ_CP048286.1"/>
</dbReference>